<evidence type="ECO:0000313" key="2">
    <source>
        <dbReference type="EMBL" id="MBW0537041.1"/>
    </source>
</evidence>
<dbReference type="Pfam" id="PF22936">
    <property type="entry name" value="Pol_BBD"/>
    <property type="match status" value="1"/>
</dbReference>
<evidence type="ECO:0000313" key="3">
    <source>
        <dbReference type="Proteomes" id="UP000765509"/>
    </source>
</evidence>
<dbReference type="EMBL" id="AVOT02041664">
    <property type="protein sequence ID" value="MBW0537041.1"/>
    <property type="molecule type" value="Genomic_DNA"/>
</dbReference>
<comment type="caution">
    <text evidence="2">The sequence shown here is derived from an EMBL/GenBank/DDBJ whole genome shotgun (WGS) entry which is preliminary data.</text>
</comment>
<reference evidence="2" key="1">
    <citation type="submission" date="2021-03" db="EMBL/GenBank/DDBJ databases">
        <title>Draft genome sequence of rust myrtle Austropuccinia psidii MF-1, a brazilian biotype.</title>
        <authorList>
            <person name="Quecine M.C."/>
            <person name="Pachon D.M.R."/>
            <person name="Bonatelli M.L."/>
            <person name="Correr F.H."/>
            <person name="Franceschini L.M."/>
            <person name="Leite T.F."/>
            <person name="Margarido G.R.A."/>
            <person name="Almeida C.A."/>
            <person name="Ferrarezi J.A."/>
            <person name="Labate C.A."/>
        </authorList>
    </citation>
    <scope>NUCLEOTIDE SEQUENCE</scope>
    <source>
        <strain evidence="2">MF-1</strain>
    </source>
</reference>
<name>A0A9Q3IBG2_9BASI</name>
<dbReference type="AlphaFoldDB" id="A0A9Q3IBG2"/>
<dbReference type="OrthoDB" id="7691805at2759"/>
<accession>A0A9Q3IBG2</accession>
<keyword evidence="3" id="KW-1185">Reference proteome</keyword>
<feature type="domain" description="Retrovirus-related Pol polyprotein from transposon TNT 1-94-like beta-barrel" evidence="1">
    <location>
        <begin position="1"/>
        <end position="64"/>
    </location>
</feature>
<sequence>MVNHLEFFEEIEIRKKEIELADGTVIEALGTGTIRLEFKNVILKLSNTLFIENLSTNLISMSTFPKTKHVIFSLKEEDAEVIDQNVKLHKTSAYPSPEYFKKIYSEKQIPTLECVTCSTCKMTKTPFKGTFPEATRKLQYLHIDLCGPISPPILEVGTGNVKITHHVKFLQNLFPAKKGDNIDSDKHFLTLVPNETDTVSRNTDPDHRNSTTIHNTLDAPIGEPVILSPTLDQIEPDLPLSTAQDLLVATPSVPVHKGYSWIPEHEINSPQEIFGNLGD</sequence>
<dbReference type="InterPro" id="IPR054722">
    <property type="entry name" value="PolX-like_BBD"/>
</dbReference>
<organism evidence="2 3">
    <name type="scientific">Austropuccinia psidii MF-1</name>
    <dbReference type="NCBI Taxonomy" id="1389203"/>
    <lineage>
        <taxon>Eukaryota</taxon>
        <taxon>Fungi</taxon>
        <taxon>Dikarya</taxon>
        <taxon>Basidiomycota</taxon>
        <taxon>Pucciniomycotina</taxon>
        <taxon>Pucciniomycetes</taxon>
        <taxon>Pucciniales</taxon>
        <taxon>Sphaerophragmiaceae</taxon>
        <taxon>Austropuccinia</taxon>
    </lineage>
</organism>
<gene>
    <name evidence="2" type="ORF">O181_076756</name>
</gene>
<protein>
    <recommendedName>
        <fullName evidence="1">Retrovirus-related Pol polyprotein from transposon TNT 1-94-like beta-barrel domain-containing protein</fullName>
    </recommendedName>
</protein>
<dbReference type="Proteomes" id="UP000765509">
    <property type="component" value="Unassembled WGS sequence"/>
</dbReference>
<evidence type="ECO:0000259" key="1">
    <source>
        <dbReference type="Pfam" id="PF22936"/>
    </source>
</evidence>
<proteinExistence type="predicted"/>